<keyword evidence="5" id="KW-1185">Reference proteome</keyword>
<dbReference type="InterPro" id="IPR001506">
    <property type="entry name" value="Peptidase_M12A"/>
</dbReference>
<dbReference type="EC" id="3.4.24.-" evidence="2"/>
<dbReference type="PROSITE" id="PS51864">
    <property type="entry name" value="ASTACIN"/>
    <property type="match status" value="1"/>
</dbReference>
<dbReference type="GO" id="GO:0046872">
    <property type="term" value="F:metal ion binding"/>
    <property type="evidence" value="ECO:0007669"/>
    <property type="project" value="UniProtKB-KW"/>
</dbReference>
<dbReference type="PANTHER" id="PTHR10127">
    <property type="entry name" value="DISCOIDIN, CUB, EGF, LAMININ , AND ZINC METALLOPROTEASE DOMAIN CONTAINING"/>
    <property type="match status" value="1"/>
</dbReference>
<organism evidence="6">
    <name type="scientific">Haemonchus placei</name>
    <name type="common">Barber's pole worm</name>
    <dbReference type="NCBI Taxonomy" id="6290"/>
    <lineage>
        <taxon>Eukaryota</taxon>
        <taxon>Metazoa</taxon>
        <taxon>Ecdysozoa</taxon>
        <taxon>Nematoda</taxon>
        <taxon>Chromadorea</taxon>
        <taxon>Rhabditida</taxon>
        <taxon>Rhabditina</taxon>
        <taxon>Rhabditomorpha</taxon>
        <taxon>Strongyloidea</taxon>
        <taxon>Trichostrongylidae</taxon>
        <taxon>Haemonchus</taxon>
    </lineage>
</organism>
<dbReference type="PRINTS" id="PR00480">
    <property type="entry name" value="ASTACIN"/>
</dbReference>
<evidence type="ECO:0000256" key="1">
    <source>
        <dbReference type="PROSITE-ProRule" id="PRU01211"/>
    </source>
</evidence>
<reference evidence="6" key="1">
    <citation type="submission" date="2017-02" db="UniProtKB">
        <authorList>
            <consortium name="WormBaseParasite"/>
        </authorList>
    </citation>
    <scope>IDENTIFICATION</scope>
</reference>
<dbReference type="AlphaFoldDB" id="A0A0N4WZM1"/>
<evidence type="ECO:0000256" key="2">
    <source>
        <dbReference type="RuleBase" id="RU361183"/>
    </source>
</evidence>
<keyword evidence="2" id="KW-0862">Zinc</keyword>
<dbReference type="Proteomes" id="UP000268014">
    <property type="component" value="Unassembled WGS sequence"/>
</dbReference>
<accession>A0A0N4WZM1</accession>
<evidence type="ECO:0000313" key="4">
    <source>
        <dbReference type="EMBL" id="VDO64889.1"/>
    </source>
</evidence>
<comment type="cofactor">
    <cofactor evidence="2">
        <name>Zn(2+)</name>
        <dbReference type="ChEBI" id="CHEBI:29105"/>
    </cofactor>
    <text evidence="2">Binds 1 zinc ion per subunit.</text>
</comment>
<dbReference type="EMBL" id="UZAF01019942">
    <property type="protein sequence ID" value="VDO64889.1"/>
    <property type="molecule type" value="Genomic_DNA"/>
</dbReference>
<feature type="domain" description="Peptidase M12A" evidence="3">
    <location>
        <begin position="1"/>
        <end position="63"/>
    </location>
</feature>
<reference evidence="4 5" key="2">
    <citation type="submission" date="2018-11" db="EMBL/GenBank/DDBJ databases">
        <authorList>
            <consortium name="Pathogen Informatics"/>
        </authorList>
    </citation>
    <scope>NUCLEOTIDE SEQUENCE [LARGE SCALE GENOMIC DNA]</scope>
    <source>
        <strain evidence="4 5">MHpl1</strain>
    </source>
</reference>
<keyword evidence="2" id="KW-0378">Hydrolase</keyword>
<dbReference type="STRING" id="6290.A0A0N4WZM1"/>
<evidence type="ECO:0000313" key="5">
    <source>
        <dbReference type="Proteomes" id="UP000268014"/>
    </source>
</evidence>
<sequence>MHVIDHLNEPYDYSSIMHYGPYAFSGSGKKTILPRKSGAERMGQRIAFSDGDIRKINKLYQCSNSVNGNSIVENDQVGF</sequence>
<dbReference type="GO" id="GO:0004222">
    <property type="term" value="F:metalloendopeptidase activity"/>
    <property type="evidence" value="ECO:0007669"/>
    <property type="project" value="UniProtKB-UniRule"/>
</dbReference>
<dbReference type="OrthoDB" id="291007at2759"/>
<dbReference type="OMA" id="DAMYNCH"/>
<evidence type="ECO:0000259" key="3">
    <source>
        <dbReference type="PROSITE" id="PS51864"/>
    </source>
</evidence>
<comment type="caution">
    <text evidence="1">Lacks conserved residue(s) required for the propagation of feature annotation.</text>
</comment>
<keyword evidence="2" id="KW-0482">Metalloprotease</keyword>
<gene>
    <name evidence="4" type="ORF">HPLM_LOCUS17393</name>
</gene>
<dbReference type="PANTHER" id="PTHR10127:SF818">
    <property type="entry name" value="ZINC METALLOPROTEINASE NAS-4"/>
    <property type="match status" value="1"/>
</dbReference>
<dbReference type="WBParaSite" id="HPLM_0001740101-mRNA-1">
    <property type="protein sequence ID" value="HPLM_0001740101-mRNA-1"/>
    <property type="gene ID" value="HPLM_0001740101"/>
</dbReference>
<evidence type="ECO:0000313" key="6">
    <source>
        <dbReference type="WBParaSite" id="HPLM_0001740101-mRNA-1"/>
    </source>
</evidence>
<name>A0A0N4WZM1_HAEPC</name>
<dbReference type="SUPFAM" id="SSF55486">
    <property type="entry name" value="Metalloproteases ('zincins'), catalytic domain"/>
    <property type="match status" value="1"/>
</dbReference>
<keyword evidence="2" id="KW-0645">Protease</keyword>
<keyword evidence="2" id="KW-0479">Metal-binding</keyword>
<protein>
    <recommendedName>
        <fullName evidence="2">Metalloendopeptidase</fullName>
        <ecNumber evidence="2">3.4.24.-</ecNumber>
    </recommendedName>
</protein>
<dbReference type="Pfam" id="PF01400">
    <property type="entry name" value="Astacin"/>
    <property type="match status" value="1"/>
</dbReference>
<dbReference type="Gene3D" id="3.40.390.10">
    <property type="entry name" value="Collagenase (Catalytic Domain)"/>
    <property type="match status" value="1"/>
</dbReference>
<dbReference type="InterPro" id="IPR024079">
    <property type="entry name" value="MetalloPept_cat_dom_sf"/>
</dbReference>
<dbReference type="GO" id="GO:0006508">
    <property type="term" value="P:proteolysis"/>
    <property type="evidence" value="ECO:0007669"/>
    <property type="project" value="UniProtKB-KW"/>
</dbReference>
<proteinExistence type="predicted"/>